<dbReference type="AlphaFoldDB" id="A0AAV8ZNA9"/>
<gene>
    <name evidence="1" type="ORF">NQ314_003779</name>
</gene>
<dbReference type="SUPFAM" id="SSF47162">
    <property type="entry name" value="Apolipoprotein"/>
    <property type="match status" value="1"/>
</dbReference>
<dbReference type="EMBL" id="JANEYF010001105">
    <property type="protein sequence ID" value="KAJ8966001.1"/>
    <property type="molecule type" value="Genomic_DNA"/>
</dbReference>
<reference evidence="1" key="1">
    <citation type="journal article" date="2023" name="Insect Mol. Biol.">
        <title>Genome sequencing provides insights into the evolution of gene families encoding plant cell wall-degrading enzymes in longhorned beetles.</title>
        <authorList>
            <person name="Shin N.R."/>
            <person name="Okamura Y."/>
            <person name="Kirsch R."/>
            <person name="Pauchet Y."/>
        </authorList>
    </citation>
    <scope>NUCLEOTIDE SEQUENCE</scope>
    <source>
        <strain evidence="1">RBIC_L_NR</strain>
    </source>
</reference>
<protein>
    <submittedName>
        <fullName evidence="1">Uncharacterized protein</fullName>
    </submittedName>
</protein>
<accession>A0AAV8ZNA9</accession>
<evidence type="ECO:0000313" key="1">
    <source>
        <dbReference type="EMBL" id="KAJ8966001.1"/>
    </source>
</evidence>
<keyword evidence="2" id="KW-1185">Reference proteome</keyword>
<proteinExistence type="predicted"/>
<name>A0AAV8ZNA9_9CUCU</name>
<comment type="caution">
    <text evidence="1">The sequence shown here is derived from an EMBL/GenBank/DDBJ whole genome shotgun (WGS) entry which is preliminary data.</text>
</comment>
<organism evidence="1 2">
    <name type="scientific">Rhamnusium bicolor</name>
    <dbReference type="NCBI Taxonomy" id="1586634"/>
    <lineage>
        <taxon>Eukaryota</taxon>
        <taxon>Metazoa</taxon>
        <taxon>Ecdysozoa</taxon>
        <taxon>Arthropoda</taxon>
        <taxon>Hexapoda</taxon>
        <taxon>Insecta</taxon>
        <taxon>Pterygota</taxon>
        <taxon>Neoptera</taxon>
        <taxon>Endopterygota</taxon>
        <taxon>Coleoptera</taxon>
        <taxon>Polyphaga</taxon>
        <taxon>Cucujiformia</taxon>
        <taxon>Chrysomeloidea</taxon>
        <taxon>Cerambycidae</taxon>
        <taxon>Lepturinae</taxon>
        <taxon>Rhagiini</taxon>
        <taxon>Rhamnusium</taxon>
    </lineage>
</organism>
<evidence type="ECO:0000313" key="2">
    <source>
        <dbReference type="Proteomes" id="UP001162156"/>
    </source>
</evidence>
<dbReference type="Proteomes" id="UP001162156">
    <property type="component" value="Unassembled WGS sequence"/>
</dbReference>
<sequence>MAQINVGEAAKHGIESGIEGVKETVHTAATTAENSVETVVEKIGETFNFTSSKVKESVDDLDTKKDEFINDASDAATEAVSEAETVLASEAENAKDMFSSSRDTVFENIYSIEDKMGNKATVVKETVIETLDDLEDDFEHDFDILGHSVSPVEKKVQEELRSTPVVSPIKEIKKEE</sequence>
<dbReference type="Gene3D" id="1.20.120.20">
    <property type="entry name" value="Apolipoprotein"/>
    <property type="match status" value="1"/>
</dbReference>